<dbReference type="Proteomes" id="UP000000305">
    <property type="component" value="Unassembled WGS sequence"/>
</dbReference>
<protein>
    <submittedName>
        <fullName evidence="2">Uncharacterized protein</fullName>
    </submittedName>
</protein>
<dbReference type="HOGENOM" id="CLU_1735989_0_0_1"/>
<accession>E9HYG9</accession>
<gene>
    <name evidence="2" type="ORF">DAPPUDRAFT_335789</name>
</gene>
<feature type="region of interest" description="Disordered" evidence="1">
    <location>
        <begin position="62"/>
        <end position="84"/>
    </location>
</feature>
<evidence type="ECO:0000313" key="2">
    <source>
        <dbReference type="EMBL" id="EFX63211.1"/>
    </source>
</evidence>
<dbReference type="InParanoid" id="E9HYG9"/>
<reference evidence="2 3" key="1">
    <citation type="journal article" date="2011" name="Science">
        <title>The ecoresponsive genome of Daphnia pulex.</title>
        <authorList>
            <person name="Colbourne J.K."/>
            <person name="Pfrender M.E."/>
            <person name="Gilbert D."/>
            <person name="Thomas W.K."/>
            <person name="Tucker A."/>
            <person name="Oakley T.H."/>
            <person name="Tokishita S."/>
            <person name="Aerts A."/>
            <person name="Arnold G.J."/>
            <person name="Basu M.K."/>
            <person name="Bauer D.J."/>
            <person name="Caceres C.E."/>
            <person name="Carmel L."/>
            <person name="Casola C."/>
            <person name="Choi J.H."/>
            <person name="Detter J.C."/>
            <person name="Dong Q."/>
            <person name="Dusheyko S."/>
            <person name="Eads B.D."/>
            <person name="Frohlich T."/>
            <person name="Geiler-Samerotte K.A."/>
            <person name="Gerlach D."/>
            <person name="Hatcher P."/>
            <person name="Jogdeo S."/>
            <person name="Krijgsveld J."/>
            <person name="Kriventseva E.V."/>
            <person name="Kultz D."/>
            <person name="Laforsch C."/>
            <person name="Lindquist E."/>
            <person name="Lopez J."/>
            <person name="Manak J.R."/>
            <person name="Muller J."/>
            <person name="Pangilinan J."/>
            <person name="Patwardhan R.P."/>
            <person name="Pitluck S."/>
            <person name="Pritham E.J."/>
            <person name="Rechtsteiner A."/>
            <person name="Rho M."/>
            <person name="Rogozin I.B."/>
            <person name="Sakarya O."/>
            <person name="Salamov A."/>
            <person name="Schaack S."/>
            <person name="Shapiro H."/>
            <person name="Shiga Y."/>
            <person name="Skalitzky C."/>
            <person name="Smith Z."/>
            <person name="Souvorov A."/>
            <person name="Sung W."/>
            <person name="Tang Z."/>
            <person name="Tsuchiya D."/>
            <person name="Tu H."/>
            <person name="Vos H."/>
            <person name="Wang M."/>
            <person name="Wolf Y.I."/>
            <person name="Yamagata H."/>
            <person name="Yamada T."/>
            <person name="Ye Y."/>
            <person name="Shaw J.R."/>
            <person name="Andrews J."/>
            <person name="Crease T.J."/>
            <person name="Tang H."/>
            <person name="Lucas S.M."/>
            <person name="Robertson H.M."/>
            <person name="Bork P."/>
            <person name="Koonin E.V."/>
            <person name="Zdobnov E.M."/>
            <person name="Grigoriev I.V."/>
            <person name="Lynch M."/>
            <person name="Boore J.L."/>
        </authorList>
    </citation>
    <scope>NUCLEOTIDE SEQUENCE [LARGE SCALE GENOMIC DNA]</scope>
</reference>
<dbReference type="KEGG" id="dpx:DAPPUDRAFT_335789"/>
<name>E9HYG9_DAPPU</name>
<dbReference type="AlphaFoldDB" id="E9HYG9"/>
<proteinExistence type="predicted"/>
<keyword evidence="3" id="KW-1185">Reference proteome</keyword>
<evidence type="ECO:0000313" key="3">
    <source>
        <dbReference type="Proteomes" id="UP000000305"/>
    </source>
</evidence>
<feature type="non-terminal residue" evidence="2">
    <location>
        <position position="1"/>
    </location>
</feature>
<dbReference type="EMBL" id="GL733161">
    <property type="protein sequence ID" value="EFX63211.1"/>
    <property type="molecule type" value="Genomic_DNA"/>
</dbReference>
<organism evidence="2 3">
    <name type="scientific">Daphnia pulex</name>
    <name type="common">Water flea</name>
    <dbReference type="NCBI Taxonomy" id="6669"/>
    <lineage>
        <taxon>Eukaryota</taxon>
        <taxon>Metazoa</taxon>
        <taxon>Ecdysozoa</taxon>
        <taxon>Arthropoda</taxon>
        <taxon>Crustacea</taxon>
        <taxon>Branchiopoda</taxon>
        <taxon>Diplostraca</taxon>
        <taxon>Cladocera</taxon>
        <taxon>Anomopoda</taxon>
        <taxon>Daphniidae</taxon>
        <taxon>Daphnia</taxon>
    </lineage>
</organism>
<evidence type="ECO:0000256" key="1">
    <source>
        <dbReference type="SAM" id="MobiDB-lite"/>
    </source>
</evidence>
<sequence>MRKDWALLMEGGSLEHLGVFVQMGKLRRLMNWSGGGAGKVKSFFVSHLGTASYGESMIGKGGQCCGDESPSTTSEDTLNEERPSLSGWSKSFIQSVELGHSQIDKDSGLAYNIEDGRKVSGHLEQAVQDIRLACQLHYDTQADEWLREVTK</sequence>